<dbReference type="EMBL" id="JANPWB010000006">
    <property type="protein sequence ID" value="KAJ1180582.1"/>
    <property type="molecule type" value="Genomic_DNA"/>
</dbReference>
<evidence type="ECO:0000313" key="2">
    <source>
        <dbReference type="EMBL" id="KAJ1180582.1"/>
    </source>
</evidence>
<feature type="region of interest" description="Disordered" evidence="1">
    <location>
        <begin position="64"/>
        <end position="83"/>
    </location>
</feature>
<evidence type="ECO:0000313" key="3">
    <source>
        <dbReference type="Proteomes" id="UP001066276"/>
    </source>
</evidence>
<organism evidence="2 3">
    <name type="scientific">Pleurodeles waltl</name>
    <name type="common">Iberian ribbed newt</name>
    <dbReference type="NCBI Taxonomy" id="8319"/>
    <lineage>
        <taxon>Eukaryota</taxon>
        <taxon>Metazoa</taxon>
        <taxon>Chordata</taxon>
        <taxon>Craniata</taxon>
        <taxon>Vertebrata</taxon>
        <taxon>Euteleostomi</taxon>
        <taxon>Amphibia</taxon>
        <taxon>Batrachia</taxon>
        <taxon>Caudata</taxon>
        <taxon>Salamandroidea</taxon>
        <taxon>Salamandridae</taxon>
        <taxon>Pleurodelinae</taxon>
        <taxon>Pleurodeles</taxon>
    </lineage>
</organism>
<comment type="caution">
    <text evidence="2">The sequence shown here is derived from an EMBL/GenBank/DDBJ whole genome shotgun (WGS) entry which is preliminary data.</text>
</comment>
<dbReference type="AlphaFoldDB" id="A0AAV7TVA0"/>
<dbReference type="Proteomes" id="UP001066276">
    <property type="component" value="Chromosome 3_2"/>
</dbReference>
<evidence type="ECO:0000256" key="1">
    <source>
        <dbReference type="SAM" id="MobiDB-lite"/>
    </source>
</evidence>
<protein>
    <submittedName>
        <fullName evidence="2">Uncharacterized protein</fullName>
    </submittedName>
</protein>
<gene>
    <name evidence="2" type="ORF">NDU88_005803</name>
</gene>
<sequence length="83" mass="9203">MDTATPTRTQDMLGQLPSVALSIPAPEAMGQTTDDSHPRGRDLERLMKSHDDRGQVLQALAMHTQIADRDRSRSPLKPTRTPK</sequence>
<feature type="region of interest" description="Disordered" evidence="1">
    <location>
        <begin position="1"/>
        <end position="50"/>
    </location>
</feature>
<proteinExistence type="predicted"/>
<accession>A0AAV7TVA0</accession>
<name>A0AAV7TVA0_PLEWA</name>
<keyword evidence="3" id="KW-1185">Reference proteome</keyword>
<feature type="compositionally biased region" description="Basic and acidic residues" evidence="1">
    <location>
        <begin position="34"/>
        <end position="50"/>
    </location>
</feature>
<feature type="compositionally biased region" description="Polar residues" evidence="1">
    <location>
        <begin position="1"/>
        <end position="12"/>
    </location>
</feature>
<reference evidence="2" key="1">
    <citation type="journal article" date="2022" name="bioRxiv">
        <title>Sequencing and chromosome-scale assembly of the giantPleurodeles waltlgenome.</title>
        <authorList>
            <person name="Brown T."/>
            <person name="Elewa A."/>
            <person name="Iarovenko S."/>
            <person name="Subramanian E."/>
            <person name="Araus A.J."/>
            <person name="Petzold A."/>
            <person name="Susuki M."/>
            <person name="Suzuki K.-i.T."/>
            <person name="Hayashi T."/>
            <person name="Toyoda A."/>
            <person name="Oliveira C."/>
            <person name="Osipova E."/>
            <person name="Leigh N.D."/>
            <person name="Simon A."/>
            <person name="Yun M.H."/>
        </authorList>
    </citation>
    <scope>NUCLEOTIDE SEQUENCE</scope>
    <source>
        <strain evidence="2">20211129_DDA</strain>
        <tissue evidence="2">Liver</tissue>
    </source>
</reference>